<dbReference type="SFLD" id="SFLDS00005">
    <property type="entry name" value="Isoprenoid_Synthase_Type_I"/>
    <property type="match status" value="1"/>
</dbReference>
<organism evidence="7">
    <name type="scientific">marine sediment metagenome</name>
    <dbReference type="NCBI Taxonomy" id="412755"/>
    <lineage>
        <taxon>unclassified sequences</taxon>
        <taxon>metagenomes</taxon>
        <taxon>ecological metagenomes</taxon>
    </lineage>
</organism>
<dbReference type="PROSITE" id="PS00444">
    <property type="entry name" value="POLYPRENYL_SYNTHASE_2"/>
    <property type="match status" value="1"/>
</dbReference>
<reference evidence="7" key="1">
    <citation type="journal article" date="2015" name="Nature">
        <title>Complex archaea that bridge the gap between prokaryotes and eukaryotes.</title>
        <authorList>
            <person name="Spang A."/>
            <person name="Saw J.H."/>
            <person name="Jorgensen S.L."/>
            <person name="Zaremba-Niedzwiedzka K."/>
            <person name="Martijn J."/>
            <person name="Lind A.E."/>
            <person name="van Eijk R."/>
            <person name="Schleper C."/>
            <person name="Guy L."/>
            <person name="Ettema T.J."/>
        </authorList>
    </citation>
    <scope>NUCLEOTIDE SEQUENCE</scope>
</reference>
<dbReference type="GO" id="GO:0004659">
    <property type="term" value="F:prenyltransferase activity"/>
    <property type="evidence" value="ECO:0007669"/>
    <property type="project" value="InterPro"/>
</dbReference>
<dbReference type="Pfam" id="PF00348">
    <property type="entry name" value="polyprenyl_synt"/>
    <property type="match status" value="1"/>
</dbReference>
<dbReference type="PROSITE" id="PS00723">
    <property type="entry name" value="POLYPRENYL_SYNTHASE_1"/>
    <property type="match status" value="1"/>
</dbReference>
<dbReference type="PANTHER" id="PTHR43281:SF1">
    <property type="entry name" value="FARNESYL DIPHOSPHATE SYNTHASE"/>
    <property type="match status" value="1"/>
</dbReference>
<keyword evidence="6" id="KW-0414">Isoprene biosynthesis</keyword>
<keyword evidence="5" id="KW-0460">Magnesium</keyword>
<evidence type="ECO:0000256" key="2">
    <source>
        <dbReference type="ARBA" id="ARBA00006706"/>
    </source>
</evidence>
<comment type="caution">
    <text evidence="7">The sequence shown here is derived from an EMBL/GenBank/DDBJ whole genome shotgun (WGS) entry which is preliminary data.</text>
</comment>
<dbReference type="AlphaFoldDB" id="A0A0F9XLU9"/>
<dbReference type="GO" id="GO:0008299">
    <property type="term" value="P:isoprenoid biosynthetic process"/>
    <property type="evidence" value="ECO:0007669"/>
    <property type="project" value="UniProtKB-KW"/>
</dbReference>
<keyword evidence="4" id="KW-0479">Metal-binding</keyword>
<dbReference type="EMBL" id="LAZR01000089">
    <property type="protein sequence ID" value="KKN93108.1"/>
    <property type="molecule type" value="Genomic_DNA"/>
</dbReference>
<evidence type="ECO:0000256" key="3">
    <source>
        <dbReference type="ARBA" id="ARBA00022679"/>
    </source>
</evidence>
<dbReference type="CDD" id="cd00685">
    <property type="entry name" value="Trans_IPPS_HT"/>
    <property type="match status" value="1"/>
</dbReference>
<dbReference type="SUPFAM" id="SSF48576">
    <property type="entry name" value="Terpenoid synthases"/>
    <property type="match status" value="1"/>
</dbReference>
<gene>
    <name evidence="7" type="ORF">LCGC14_0201970</name>
</gene>
<sequence>MDQVSAAYDDAGLYGLAAVRAEIDRRLAEVLPPDSQGKNRIGDAMREGTLAAGKRVRPTLLILAARGLGCESPALIDLGCAVEMIHAGSLIVDDMPCMDNANVRRGQPTIHRRFGEDVAVLTAVALLTKAFSLVSSLAEVPPDLRAQLVSKLADAVGMQGLVKGQYEDLHDGAHPRSAEEIAATNELKTGVLFGATLHMAALIAEATEAQRELLEGFAFELGHAFQLLDDLMDGTQLQDKDCGKDEGKSTLVALLGPDAVKKQLATHLEKADLYLAELYGPEQLISRFMHRLFDDALKRR</sequence>
<dbReference type="GO" id="GO:0046872">
    <property type="term" value="F:metal ion binding"/>
    <property type="evidence" value="ECO:0007669"/>
    <property type="project" value="UniProtKB-KW"/>
</dbReference>
<comment type="cofactor">
    <cofactor evidence="1">
        <name>Mg(2+)</name>
        <dbReference type="ChEBI" id="CHEBI:18420"/>
    </cofactor>
</comment>
<dbReference type="PANTHER" id="PTHR43281">
    <property type="entry name" value="FARNESYL DIPHOSPHATE SYNTHASE"/>
    <property type="match status" value="1"/>
</dbReference>
<dbReference type="Gene3D" id="1.10.600.10">
    <property type="entry name" value="Farnesyl Diphosphate Synthase"/>
    <property type="match status" value="1"/>
</dbReference>
<proteinExistence type="inferred from homology"/>
<keyword evidence="3" id="KW-0808">Transferase</keyword>
<protein>
    <recommendedName>
        <fullName evidence="8">Polyprenyl synthetase</fullName>
    </recommendedName>
</protein>
<name>A0A0F9XLU9_9ZZZZ</name>
<evidence type="ECO:0008006" key="8">
    <source>
        <dbReference type="Google" id="ProtNLM"/>
    </source>
</evidence>
<comment type="similarity">
    <text evidence="2">Belongs to the FPP/GGPP synthase family.</text>
</comment>
<evidence type="ECO:0000256" key="4">
    <source>
        <dbReference type="ARBA" id="ARBA00022723"/>
    </source>
</evidence>
<dbReference type="InterPro" id="IPR033749">
    <property type="entry name" value="Polyprenyl_synt_CS"/>
</dbReference>
<evidence type="ECO:0000256" key="6">
    <source>
        <dbReference type="ARBA" id="ARBA00023229"/>
    </source>
</evidence>
<dbReference type="FunFam" id="1.10.600.10:FF:000001">
    <property type="entry name" value="Geranylgeranyl diphosphate synthase"/>
    <property type="match status" value="1"/>
</dbReference>
<evidence type="ECO:0000313" key="7">
    <source>
        <dbReference type="EMBL" id="KKN93108.1"/>
    </source>
</evidence>
<evidence type="ECO:0000256" key="5">
    <source>
        <dbReference type="ARBA" id="ARBA00022842"/>
    </source>
</evidence>
<accession>A0A0F9XLU9</accession>
<evidence type="ECO:0000256" key="1">
    <source>
        <dbReference type="ARBA" id="ARBA00001946"/>
    </source>
</evidence>
<dbReference type="InterPro" id="IPR000092">
    <property type="entry name" value="Polyprenyl_synt"/>
</dbReference>
<dbReference type="InterPro" id="IPR008949">
    <property type="entry name" value="Isoprenoid_synthase_dom_sf"/>
</dbReference>